<dbReference type="GO" id="GO:0016747">
    <property type="term" value="F:acyltransferase activity, transferring groups other than amino-acyl groups"/>
    <property type="evidence" value="ECO:0007669"/>
    <property type="project" value="InterPro"/>
</dbReference>
<dbReference type="Gene3D" id="3.40.630.30">
    <property type="match status" value="1"/>
</dbReference>
<dbReference type="Pfam" id="PF00583">
    <property type="entry name" value="Acetyltransf_1"/>
    <property type="match status" value="1"/>
</dbReference>
<dbReference type="InterPro" id="IPR016181">
    <property type="entry name" value="Acyl_CoA_acyltransferase"/>
</dbReference>
<reference evidence="2 3" key="2">
    <citation type="submission" date="2019-09" db="EMBL/GenBank/DDBJ databases">
        <authorList>
            <person name="Jin C."/>
        </authorList>
    </citation>
    <scope>NUCLEOTIDE SEQUENCE [LARGE SCALE GENOMIC DNA]</scope>
    <source>
        <strain evidence="2 3">BN140041</strain>
    </source>
</reference>
<gene>
    <name evidence="2" type="ORF">F0U47_01805</name>
</gene>
<dbReference type="EMBL" id="VUJW01000001">
    <property type="protein sequence ID" value="KAA1428971.1"/>
    <property type="molecule type" value="Genomic_DNA"/>
</dbReference>
<accession>A0A5B1M7W8</accession>
<keyword evidence="3" id="KW-1185">Reference proteome</keyword>
<dbReference type="CDD" id="cd04301">
    <property type="entry name" value="NAT_SF"/>
    <property type="match status" value="1"/>
</dbReference>
<keyword evidence="2" id="KW-0808">Transferase</keyword>
<dbReference type="InterPro" id="IPR000182">
    <property type="entry name" value="GNAT_dom"/>
</dbReference>
<comment type="caution">
    <text evidence="2">The sequence shown here is derived from an EMBL/GenBank/DDBJ whole genome shotgun (WGS) entry which is preliminary data.</text>
</comment>
<protein>
    <submittedName>
        <fullName evidence="2">GNAT family N-acetyltransferase</fullName>
    </submittedName>
</protein>
<proteinExistence type="predicted"/>
<feature type="domain" description="N-acetyltransferase" evidence="1">
    <location>
        <begin position="15"/>
        <end position="155"/>
    </location>
</feature>
<dbReference type="SUPFAM" id="SSF55729">
    <property type="entry name" value="Acyl-CoA N-acyltransferases (Nat)"/>
    <property type="match status" value="1"/>
</dbReference>
<dbReference type="Proteomes" id="UP000324351">
    <property type="component" value="Unassembled WGS sequence"/>
</dbReference>
<sequence>MTETGTLEAAERADLIVRELRESDLSLADVILRSAFDTFTGVSSLFGDKDYVRTRWLADPDAALAAERDGQLVGTNLVTSWGSVGFFGPLSVRPELWDQGIASRLVEATVAMFERWGTAHAGLFTFAHSARHLGLYQKFGFWPRFLTPVMAKPAVAGQQSSQAIRYTELPPAERVRALDACRDLTATAYEGLDLEREIRAVESQDLGEVVLLDDAAGLAGMAVCHLGAGTEAGSRGCYVKFGLARPGPGAERRFGTLLDACEALAVDHHADHVELGTNAGRHEAYAAVLARGYRAGPLVGVTMHRADDEGYSRPGTWLIDDWR</sequence>
<reference evidence="2 3" key="1">
    <citation type="submission" date="2019-09" db="EMBL/GenBank/DDBJ databases">
        <title>Nocardioides panacisoli sp. nov., isolated from the soil of a ginseng field.</title>
        <authorList>
            <person name="Cho C."/>
        </authorList>
    </citation>
    <scope>NUCLEOTIDE SEQUENCE [LARGE SCALE GENOMIC DNA]</scope>
    <source>
        <strain evidence="2 3">BN140041</strain>
    </source>
</reference>
<organism evidence="2 3">
    <name type="scientific">Nocardioides antri</name>
    <dbReference type="NCBI Taxonomy" id="2607659"/>
    <lineage>
        <taxon>Bacteria</taxon>
        <taxon>Bacillati</taxon>
        <taxon>Actinomycetota</taxon>
        <taxon>Actinomycetes</taxon>
        <taxon>Propionibacteriales</taxon>
        <taxon>Nocardioidaceae</taxon>
        <taxon>Nocardioides</taxon>
    </lineage>
</organism>
<name>A0A5B1M7W8_9ACTN</name>
<evidence type="ECO:0000259" key="1">
    <source>
        <dbReference type="PROSITE" id="PS51186"/>
    </source>
</evidence>
<dbReference type="AlphaFoldDB" id="A0A5B1M7W8"/>
<evidence type="ECO:0000313" key="3">
    <source>
        <dbReference type="Proteomes" id="UP000324351"/>
    </source>
</evidence>
<dbReference type="RefSeq" id="WP_149748593.1">
    <property type="nucleotide sequence ID" value="NZ_VUJW01000001.1"/>
</dbReference>
<dbReference type="PROSITE" id="PS51186">
    <property type="entry name" value="GNAT"/>
    <property type="match status" value="1"/>
</dbReference>
<evidence type="ECO:0000313" key="2">
    <source>
        <dbReference type="EMBL" id="KAA1428971.1"/>
    </source>
</evidence>